<reference evidence="1 2" key="1">
    <citation type="submission" date="2024-06" db="EMBL/GenBank/DDBJ databases">
        <title>A chromosome level genome sequence of Diviner's sage (Salvia divinorum).</title>
        <authorList>
            <person name="Ford S.A."/>
            <person name="Ro D.-K."/>
            <person name="Ness R.W."/>
            <person name="Phillips M.A."/>
        </authorList>
    </citation>
    <scope>NUCLEOTIDE SEQUENCE [LARGE SCALE GENOMIC DNA]</scope>
    <source>
        <strain evidence="1">SAF-2024a</strain>
        <tissue evidence="1">Leaf</tissue>
    </source>
</reference>
<evidence type="ECO:0000313" key="2">
    <source>
        <dbReference type="Proteomes" id="UP001567538"/>
    </source>
</evidence>
<keyword evidence="2" id="KW-1185">Reference proteome</keyword>
<dbReference type="EMBL" id="JBEAFC010000006">
    <property type="protein sequence ID" value="KAL1554181.1"/>
    <property type="molecule type" value="Genomic_DNA"/>
</dbReference>
<evidence type="ECO:0000313" key="1">
    <source>
        <dbReference type="EMBL" id="KAL1554181.1"/>
    </source>
</evidence>
<protein>
    <submittedName>
        <fullName evidence="1">Uncharacterized protein</fullName>
    </submittedName>
</protein>
<comment type="caution">
    <text evidence="1">The sequence shown here is derived from an EMBL/GenBank/DDBJ whole genome shotgun (WGS) entry which is preliminary data.</text>
</comment>
<proteinExistence type="predicted"/>
<name>A0ABD1HCL4_SALDI</name>
<accession>A0ABD1HCL4</accession>
<organism evidence="1 2">
    <name type="scientific">Salvia divinorum</name>
    <name type="common">Maria pastora</name>
    <name type="synonym">Diviner's sage</name>
    <dbReference type="NCBI Taxonomy" id="28513"/>
    <lineage>
        <taxon>Eukaryota</taxon>
        <taxon>Viridiplantae</taxon>
        <taxon>Streptophyta</taxon>
        <taxon>Embryophyta</taxon>
        <taxon>Tracheophyta</taxon>
        <taxon>Spermatophyta</taxon>
        <taxon>Magnoliopsida</taxon>
        <taxon>eudicotyledons</taxon>
        <taxon>Gunneridae</taxon>
        <taxon>Pentapetalae</taxon>
        <taxon>asterids</taxon>
        <taxon>lamiids</taxon>
        <taxon>Lamiales</taxon>
        <taxon>Lamiaceae</taxon>
        <taxon>Nepetoideae</taxon>
        <taxon>Mentheae</taxon>
        <taxon>Salviinae</taxon>
        <taxon>Salvia</taxon>
        <taxon>Salvia subgen. Calosphace</taxon>
    </lineage>
</organism>
<sequence length="76" mass="8509">MEEDIVDEVGENEIRAAHFEESMKYAHRSSSGASLHKHFSSVVVLALNSSLKVIFHQVNTISSAWVHSTEIRGRSK</sequence>
<dbReference type="AlphaFoldDB" id="A0ABD1HCL4"/>
<gene>
    <name evidence="1" type="ORF">AAHA92_14768</name>
</gene>
<dbReference type="Proteomes" id="UP001567538">
    <property type="component" value="Unassembled WGS sequence"/>
</dbReference>